<comment type="caution">
    <text evidence="1">The sequence shown here is derived from an EMBL/GenBank/DDBJ whole genome shotgun (WGS) entry which is preliminary data.</text>
</comment>
<dbReference type="Proteomes" id="UP000606580">
    <property type="component" value="Unassembled WGS sequence"/>
</dbReference>
<dbReference type="Gene3D" id="3.30.565.10">
    <property type="entry name" value="Histidine kinase-like ATPase, C-terminal domain"/>
    <property type="match status" value="1"/>
</dbReference>
<evidence type="ECO:0008006" key="3">
    <source>
        <dbReference type="Google" id="ProtNLM"/>
    </source>
</evidence>
<gene>
    <name evidence="1" type="ORF">GIS02_02575</name>
</gene>
<dbReference type="AlphaFoldDB" id="A0A848D9N3"/>
<name>A0A848D9N3_9EURY</name>
<dbReference type="EMBL" id="WNEG01000048">
    <property type="protein sequence ID" value="NMG83074.1"/>
    <property type="molecule type" value="Genomic_DNA"/>
</dbReference>
<dbReference type="SUPFAM" id="SSF55874">
    <property type="entry name" value="ATPase domain of HSP90 chaperone/DNA topoisomerase II/histidine kinase"/>
    <property type="match status" value="1"/>
</dbReference>
<proteinExistence type="predicted"/>
<sequence length="671" mass="77333">MKVNLVGRVNNIKLNKTKVLLPIFEAVVNSFEAIEDCNTGSSGYINIMVERDTSQTQIADGEHSEFPISGFIVEDNGIGFNDNNYDSFQTSDTLFKQSRGGKGVGRFLWLKAFDRVNISSVFEKNSSLFKREFVFFLTDDDKQPAQPEKIVNGTRATVVHLVDLMSEYRNVCPKKLSTIAIRMIEHCLSYFLRADCPQVLLTDGETSICLNDEFDRYVMDHTVSGQFEIKGRQFNILHLKLQSTEEKMHGIHYCANNRDVMFEPLRSRLPNLSKKIKEDEGKSYWYLGYVSGDYLDQCVNSERTDFDMPEENPLNFPDVITKNELSAAVTEQVNTHLADYLKKVNHEKVKMIKSYVQNKAIEYRPLLKHRPDIIESISPDISEDKIELELHKLQSEFEIEIKKQGQDILSDKPKSTEDLPIYKKKLTTYIEEVNDIGRSKLADYIVHRRVILEILGNNLKYDEESKYAREEAIHNIVFPLRSTSDNIGAEQQNLWLIDEKLAYHFFLASDKELKQVEPANSDETKKPDLIIFNRPFAFVDEDAPYGSVVIVEFKRPGRDDYSDHNLEKNPIAQVYNYIDLIRKGEVKDKDGQELATQKNVPFYGYIIADMTKSLRRLAGIAMLTRTPDNMGYYGYNSTYEAYIEIISYQKLVADAQKRNQILFRKLNLPTA</sequence>
<evidence type="ECO:0000313" key="2">
    <source>
        <dbReference type="Proteomes" id="UP000606580"/>
    </source>
</evidence>
<protein>
    <recommendedName>
        <fullName evidence="3">ATP-binding protein</fullName>
    </recommendedName>
</protein>
<accession>A0A848D9N3</accession>
<reference evidence="1" key="1">
    <citation type="journal article" date="2020" name="MBio">
        <title>'Candidatus Ethanoperedens,' a Thermophilic Genus of Archaea Mediating the Anaerobic Oxidation of Ethane.</title>
        <authorList>
            <person name="Hahn C.J."/>
            <person name="Laso-Perez R."/>
            <person name="Vulcano F."/>
            <person name="Vaziourakis K.M."/>
            <person name="Stokke R."/>
            <person name="Steen I.H."/>
            <person name="Teske A."/>
            <person name="Boetius A."/>
            <person name="Liebeke M."/>
            <person name="Amann R."/>
            <person name="Knittel K."/>
            <person name="Wegener G."/>
        </authorList>
    </citation>
    <scope>NUCLEOTIDE SEQUENCE</scope>
    <source>
        <strain evidence="1">GoM-Arc1-LC-WB58</strain>
    </source>
</reference>
<evidence type="ECO:0000313" key="1">
    <source>
        <dbReference type="EMBL" id="NMG83074.1"/>
    </source>
</evidence>
<organism evidence="1 2">
    <name type="scientific">Candidatus Ethanoperedens thermophilum</name>
    <dbReference type="NCBI Taxonomy" id="2766897"/>
    <lineage>
        <taxon>Archaea</taxon>
        <taxon>Methanobacteriati</taxon>
        <taxon>Methanobacteriota</taxon>
        <taxon>Stenosarchaea group</taxon>
        <taxon>Methanomicrobia</taxon>
        <taxon>Methanosarcinales</taxon>
        <taxon>Methanosarcinales incertae sedis</taxon>
        <taxon>GOM Arc I cluster</taxon>
        <taxon>Candidatus Ethanoperedens</taxon>
    </lineage>
</organism>
<dbReference type="InterPro" id="IPR036890">
    <property type="entry name" value="HATPase_C_sf"/>
</dbReference>